<dbReference type="InterPro" id="IPR008993">
    <property type="entry name" value="TIMP-like_OB-fold"/>
</dbReference>
<gene>
    <name evidence="4" type="ORF">QR680_005287</name>
</gene>
<keyword evidence="2" id="KW-0732">Signal</keyword>
<organism evidence="4 5">
    <name type="scientific">Steinernema hermaphroditum</name>
    <dbReference type="NCBI Taxonomy" id="289476"/>
    <lineage>
        <taxon>Eukaryota</taxon>
        <taxon>Metazoa</taxon>
        <taxon>Ecdysozoa</taxon>
        <taxon>Nematoda</taxon>
        <taxon>Chromadorea</taxon>
        <taxon>Rhabditida</taxon>
        <taxon>Tylenchina</taxon>
        <taxon>Panagrolaimomorpha</taxon>
        <taxon>Strongyloidoidea</taxon>
        <taxon>Steinernematidae</taxon>
        <taxon>Steinernema</taxon>
    </lineage>
</organism>
<reference evidence="4" key="1">
    <citation type="submission" date="2023-06" db="EMBL/GenBank/DDBJ databases">
        <title>Genomic analysis of the entomopathogenic nematode Steinernema hermaphroditum.</title>
        <authorList>
            <person name="Schwarz E.M."/>
            <person name="Heppert J.K."/>
            <person name="Baniya A."/>
            <person name="Schwartz H.T."/>
            <person name="Tan C.-H."/>
            <person name="Antoshechkin I."/>
            <person name="Sternberg P.W."/>
            <person name="Goodrich-Blair H."/>
            <person name="Dillman A.R."/>
        </authorList>
    </citation>
    <scope>NUCLEOTIDE SEQUENCE</scope>
    <source>
        <strain evidence="4">PS9179</strain>
        <tissue evidence="4">Whole animal</tissue>
    </source>
</reference>
<dbReference type="SUPFAM" id="SSF50242">
    <property type="entry name" value="TIMP-like"/>
    <property type="match status" value="1"/>
</dbReference>
<evidence type="ECO:0000256" key="2">
    <source>
        <dbReference type="SAM" id="SignalP"/>
    </source>
</evidence>
<dbReference type="AlphaFoldDB" id="A0AA39HRG2"/>
<evidence type="ECO:0000259" key="3">
    <source>
        <dbReference type="PROSITE" id="PS50189"/>
    </source>
</evidence>
<evidence type="ECO:0000256" key="1">
    <source>
        <dbReference type="ARBA" id="ARBA00023157"/>
    </source>
</evidence>
<accession>A0AA39HRG2</accession>
<dbReference type="Gene3D" id="2.40.50.120">
    <property type="match status" value="1"/>
</dbReference>
<evidence type="ECO:0000313" key="5">
    <source>
        <dbReference type="Proteomes" id="UP001175271"/>
    </source>
</evidence>
<protein>
    <recommendedName>
        <fullName evidence="3">NTR domain-containing protein</fullName>
    </recommendedName>
</protein>
<dbReference type="EMBL" id="JAUCMV010000003">
    <property type="protein sequence ID" value="KAK0410710.1"/>
    <property type="molecule type" value="Genomic_DNA"/>
</dbReference>
<feature type="signal peptide" evidence="2">
    <location>
        <begin position="1"/>
        <end position="22"/>
    </location>
</feature>
<comment type="caution">
    <text evidence="4">The sequence shown here is derived from an EMBL/GenBank/DDBJ whole genome shotgun (WGS) entry which is preliminary data.</text>
</comment>
<keyword evidence="1" id="KW-1015">Disulfide bond</keyword>
<keyword evidence="5" id="KW-1185">Reference proteome</keyword>
<dbReference type="Proteomes" id="UP001175271">
    <property type="component" value="Unassembled WGS sequence"/>
</dbReference>
<name>A0AA39HRG2_9BILA</name>
<evidence type="ECO:0000313" key="4">
    <source>
        <dbReference type="EMBL" id="KAK0410710.1"/>
    </source>
</evidence>
<feature type="chain" id="PRO_5041291151" description="NTR domain-containing protein" evidence="2">
    <location>
        <begin position="23"/>
        <end position="165"/>
    </location>
</feature>
<feature type="domain" description="NTR" evidence="3">
    <location>
        <begin position="16"/>
        <end position="160"/>
    </location>
</feature>
<sequence length="165" mass="18689">MGLVSTAIPLLLLCSCDFACKCVFHRPEVTLCNADWAARLHVLSRASWFGRTTYRVESGLFVKHPNTSEFAAPPRRFDVATDSVCALGDLRVGAEYLIAGKYVPDEGFFSFVTRHFRDLSGDFVIDRCQQVVDSKGSVFEWSRLPQRLERSILGRRLNLCWKKPV</sequence>
<dbReference type="PROSITE" id="PS50189">
    <property type="entry name" value="NTR"/>
    <property type="match status" value="1"/>
</dbReference>
<proteinExistence type="predicted"/>
<dbReference type="InterPro" id="IPR001134">
    <property type="entry name" value="Netrin_domain"/>
</dbReference>